<sequence length="247" mass="26663">MLLVFAVLYALVRRRGALHLLDSAGEAGRETARPPRPLTVVVFTITLALATYLCRFVVPNETYVPVLGLPSPSFMPEYTSFIVLDVLAYRHGWPQPLSRAAGRVGFAVATATTLAYLPFVTTVKVGALGGRGTCQSLVSSAWESRFAVGMVLGLTVSFRERLNRRGHRRVPVSPRLRPLPHPRAVLVGLGFVFRWLHAPEASKFALLGPASVLGSPTRSELFPHGSCAVNAVTASMGPDGSRSECRS</sequence>
<keyword evidence="2" id="KW-1185">Reference proteome</keyword>
<dbReference type="EMBL" id="QUAC01000185">
    <property type="protein sequence ID" value="REK88082.1"/>
    <property type="molecule type" value="Genomic_DNA"/>
</dbReference>
<dbReference type="Proteomes" id="UP000262477">
    <property type="component" value="Unassembled WGS sequence"/>
</dbReference>
<reference evidence="1 2" key="1">
    <citation type="submission" date="2018-08" db="EMBL/GenBank/DDBJ databases">
        <title>Streptomyces NEAU-D10 sp. nov., a novel Actinomycete isolated from soil.</title>
        <authorList>
            <person name="Jin L."/>
        </authorList>
    </citation>
    <scope>NUCLEOTIDE SEQUENCE [LARGE SCALE GENOMIC DNA]</scope>
    <source>
        <strain evidence="1 2">NEAU-D10</strain>
    </source>
</reference>
<proteinExistence type="predicted"/>
<evidence type="ECO:0000313" key="2">
    <source>
        <dbReference type="Proteomes" id="UP000262477"/>
    </source>
</evidence>
<dbReference type="AlphaFoldDB" id="A0A371Q010"/>
<name>A0A371Q010_STRIH</name>
<evidence type="ECO:0000313" key="1">
    <source>
        <dbReference type="EMBL" id="REK88082.1"/>
    </source>
</evidence>
<protein>
    <submittedName>
        <fullName evidence="1">Uncharacterized protein</fullName>
    </submittedName>
</protein>
<gene>
    <name evidence="1" type="ORF">DY245_23340</name>
</gene>
<organism evidence="1 2">
    <name type="scientific">Streptomyces inhibens</name>
    <dbReference type="NCBI Taxonomy" id="2293571"/>
    <lineage>
        <taxon>Bacteria</taxon>
        <taxon>Bacillati</taxon>
        <taxon>Actinomycetota</taxon>
        <taxon>Actinomycetes</taxon>
        <taxon>Kitasatosporales</taxon>
        <taxon>Streptomycetaceae</taxon>
        <taxon>Streptomyces</taxon>
    </lineage>
</organism>
<comment type="caution">
    <text evidence="1">The sequence shown here is derived from an EMBL/GenBank/DDBJ whole genome shotgun (WGS) entry which is preliminary data.</text>
</comment>
<accession>A0A371Q010</accession>